<dbReference type="Proteomes" id="UP000245207">
    <property type="component" value="Unassembled WGS sequence"/>
</dbReference>
<name>A0A2U1LTL8_ARTAN</name>
<comment type="caution">
    <text evidence="1">The sequence shown here is derived from an EMBL/GenBank/DDBJ whole genome shotgun (WGS) entry which is preliminary data.</text>
</comment>
<sequence>MYAAQLRHFVDGGPRLWMRLWFVQKSGEESALANLLFVCCEHLRRVMAKNRIMIVDMEVLGNRGVGMECLDALRKTQSRHKAMLELLTDLLAQVNAGVHEEETNAVKMNENN</sequence>
<reference evidence="1 2" key="1">
    <citation type="journal article" date="2018" name="Mol. Plant">
        <title>The genome of Artemisia annua provides insight into the evolution of Asteraceae family and artemisinin biosynthesis.</title>
        <authorList>
            <person name="Shen Q."/>
            <person name="Zhang L."/>
            <person name="Liao Z."/>
            <person name="Wang S."/>
            <person name="Yan T."/>
            <person name="Shi P."/>
            <person name="Liu M."/>
            <person name="Fu X."/>
            <person name="Pan Q."/>
            <person name="Wang Y."/>
            <person name="Lv Z."/>
            <person name="Lu X."/>
            <person name="Zhang F."/>
            <person name="Jiang W."/>
            <person name="Ma Y."/>
            <person name="Chen M."/>
            <person name="Hao X."/>
            <person name="Li L."/>
            <person name="Tang Y."/>
            <person name="Lv G."/>
            <person name="Zhou Y."/>
            <person name="Sun X."/>
            <person name="Brodelius P.E."/>
            <person name="Rose J.K.C."/>
            <person name="Tang K."/>
        </authorList>
    </citation>
    <scope>NUCLEOTIDE SEQUENCE [LARGE SCALE GENOMIC DNA]</scope>
    <source>
        <strain evidence="2">cv. Huhao1</strain>
        <tissue evidence="1">Leaf</tissue>
    </source>
</reference>
<gene>
    <name evidence="1" type="ORF">CTI12_AA454630</name>
</gene>
<dbReference type="AlphaFoldDB" id="A0A2U1LTL8"/>
<evidence type="ECO:0000313" key="2">
    <source>
        <dbReference type="Proteomes" id="UP000245207"/>
    </source>
</evidence>
<evidence type="ECO:0000313" key="1">
    <source>
        <dbReference type="EMBL" id="PWA52343.1"/>
    </source>
</evidence>
<dbReference type="EMBL" id="PKPP01007823">
    <property type="protein sequence ID" value="PWA52343.1"/>
    <property type="molecule type" value="Genomic_DNA"/>
</dbReference>
<protein>
    <submittedName>
        <fullName evidence="1">Uncharacterized protein</fullName>
    </submittedName>
</protein>
<proteinExistence type="predicted"/>
<accession>A0A2U1LTL8</accession>
<keyword evidence="2" id="KW-1185">Reference proteome</keyword>
<organism evidence="1 2">
    <name type="scientific">Artemisia annua</name>
    <name type="common">Sweet wormwood</name>
    <dbReference type="NCBI Taxonomy" id="35608"/>
    <lineage>
        <taxon>Eukaryota</taxon>
        <taxon>Viridiplantae</taxon>
        <taxon>Streptophyta</taxon>
        <taxon>Embryophyta</taxon>
        <taxon>Tracheophyta</taxon>
        <taxon>Spermatophyta</taxon>
        <taxon>Magnoliopsida</taxon>
        <taxon>eudicotyledons</taxon>
        <taxon>Gunneridae</taxon>
        <taxon>Pentapetalae</taxon>
        <taxon>asterids</taxon>
        <taxon>campanulids</taxon>
        <taxon>Asterales</taxon>
        <taxon>Asteraceae</taxon>
        <taxon>Asteroideae</taxon>
        <taxon>Anthemideae</taxon>
        <taxon>Artemisiinae</taxon>
        <taxon>Artemisia</taxon>
    </lineage>
</organism>